<sequence>MESSGIPFPKTQPMRIYSSLWNAGDWANRGSLVKTDWSLAPFTASYRNFSANACTGPMALLPATPQRRHRPPPAAVPLPPGGHCSSTPRGRTG</sequence>
<reference evidence="2" key="1">
    <citation type="journal article" date="2023" name="Front. Plant Sci.">
        <title>Chromosomal-level genome assembly of Melastoma candidum provides insights into trichome evolution.</title>
        <authorList>
            <person name="Zhong Y."/>
            <person name="Wu W."/>
            <person name="Sun C."/>
            <person name="Zou P."/>
            <person name="Liu Y."/>
            <person name="Dai S."/>
            <person name="Zhou R."/>
        </authorList>
    </citation>
    <scope>NUCLEOTIDE SEQUENCE [LARGE SCALE GENOMIC DNA]</scope>
</reference>
<dbReference type="Proteomes" id="UP001057402">
    <property type="component" value="Chromosome 4"/>
</dbReference>
<keyword evidence="2" id="KW-1185">Reference proteome</keyword>
<name>A0ACB9RI00_9MYRT</name>
<proteinExistence type="predicted"/>
<protein>
    <submittedName>
        <fullName evidence="1">Uncharacterized protein</fullName>
    </submittedName>
</protein>
<evidence type="ECO:0000313" key="2">
    <source>
        <dbReference type="Proteomes" id="UP001057402"/>
    </source>
</evidence>
<evidence type="ECO:0000313" key="1">
    <source>
        <dbReference type="EMBL" id="KAI4377239.1"/>
    </source>
</evidence>
<dbReference type="EMBL" id="CM042883">
    <property type="protein sequence ID" value="KAI4377239.1"/>
    <property type="molecule type" value="Genomic_DNA"/>
</dbReference>
<gene>
    <name evidence="1" type="ORF">MLD38_014904</name>
</gene>
<organism evidence="1 2">
    <name type="scientific">Melastoma candidum</name>
    <dbReference type="NCBI Taxonomy" id="119954"/>
    <lineage>
        <taxon>Eukaryota</taxon>
        <taxon>Viridiplantae</taxon>
        <taxon>Streptophyta</taxon>
        <taxon>Embryophyta</taxon>
        <taxon>Tracheophyta</taxon>
        <taxon>Spermatophyta</taxon>
        <taxon>Magnoliopsida</taxon>
        <taxon>eudicotyledons</taxon>
        <taxon>Gunneridae</taxon>
        <taxon>Pentapetalae</taxon>
        <taxon>rosids</taxon>
        <taxon>malvids</taxon>
        <taxon>Myrtales</taxon>
        <taxon>Melastomataceae</taxon>
        <taxon>Melastomatoideae</taxon>
        <taxon>Melastomateae</taxon>
        <taxon>Melastoma</taxon>
    </lineage>
</organism>
<accession>A0ACB9RI00</accession>
<comment type="caution">
    <text evidence="1">The sequence shown here is derived from an EMBL/GenBank/DDBJ whole genome shotgun (WGS) entry which is preliminary data.</text>
</comment>